<sequence length="1122" mass="119757">MSFPLDIRTELMIGGVWTDVSADVRDSAPVIIERGRKAEGVRTDPTKATLTLNNRHGKYSPRNPRSPYYGLLGLNTPLRVSVPGPESYLALTGEQADIATTPDTAALDITGDLDVRIEATGDWYGRRSQALIGKWSSTDGQRSWILRTFDGILIFNWTTGGTDATSSFIQKELPGGLTRAAFRATLDVDDGAGGHVPSLYWAESLDGPWTLLSTAVLPGTTSIFNSTTALELCPSVPTTTIPRLPIRGRVHRAEVRSGIGGTAVATPDFRSLAEDTTSFADSAGRTWTTTGDARITDREYRAHAEVSKWPQDWDPSGNDAWVAIHAAGIQRRLGQGRKALQSTLRRRIPTATALKAYWPLEEGRDATRAYSPVPDVAPLTITGFDFDSDDTLTGSSALPKLRNPASLRGAIPRAAAAGWQVEFVYYLPAMPASQTEILRVTAAGSTMRTAVVYASTAGIRIEAQDSTGDVLAFFLYTNATAIAAFTGSWNRLQIYVSDAGGGTTRLSAAWRDVAGAGGYSRASTIYTGALGTAVGVAGDWAAGTAGMTIGHLSAVAVAGSGTTPGSAIYEGADDGFAGESALRRLERLTLEESSVVDLVLLDGDTTRNSERMGPQRPNPLITLLEEAATTDAGILYEHRERLGLVYRDHSSLENQTVKLTLDYAAPGEVKAASLKPVDDDQAVRNDVTVRRIGGAEARVVRETGPKSILPPEQGGIGTVEESVTMSLSLDTQAPQIAGWRMHLGTWDESRYPVVHVQLHAAPHLIPAVLAMDIGDRLNITNPPANLPPDTIDQLAQGYTEKLKRYEWEITYNCTPARPWTVGVLEDPVLGRLDTDGAILSTAASTSDTALEVHTDTAVGPRWIDTAGYGAMFPFDVKAGGERMTVSAITNRADSFTRTLASTWGTATSGQAWTEVGGAASDRSVNGSRGVITLTPTVSTIRFQRLVATHVADAEVRVRLSASAVATGASAVPGVLLRYVDTSNFYRARVHFSTGGSMFLSVTRDTTQIGSSPSAPYTYTAGQEFEFRVRLAGHTMQLKVWPVGQAEPAGWQHTETVVTGQIDAGGIGATGSAFSGLTNVGLELRYDAYEVVTPQLFTVTRSISKAHAAGTPVSLQDPMRLAL</sequence>
<evidence type="ECO:0000313" key="2">
    <source>
        <dbReference type="Proteomes" id="UP000484988"/>
    </source>
</evidence>
<keyword evidence="2" id="KW-1185">Reference proteome</keyword>
<dbReference type="Gene3D" id="2.60.120.560">
    <property type="entry name" value="Exo-inulinase, domain 1"/>
    <property type="match status" value="1"/>
</dbReference>
<evidence type="ECO:0000313" key="1">
    <source>
        <dbReference type="EMBL" id="GFH38921.1"/>
    </source>
</evidence>
<accession>A0A6A0B2Z6</accession>
<gene>
    <name evidence="1" type="ORF">SCWH03_51840</name>
</gene>
<comment type="caution">
    <text evidence="1">The sequence shown here is derived from an EMBL/GenBank/DDBJ whole genome shotgun (WGS) entry which is preliminary data.</text>
</comment>
<dbReference type="EMBL" id="BLLG01000021">
    <property type="protein sequence ID" value="GFH38921.1"/>
    <property type="molecule type" value="Genomic_DNA"/>
</dbReference>
<dbReference type="AlphaFoldDB" id="A0A6A0B2Z6"/>
<organism evidence="1 2">
    <name type="scientific">Streptomyces pacificus</name>
    <dbReference type="NCBI Taxonomy" id="2705029"/>
    <lineage>
        <taxon>Bacteria</taxon>
        <taxon>Bacillati</taxon>
        <taxon>Actinomycetota</taxon>
        <taxon>Actinomycetes</taxon>
        <taxon>Kitasatosporales</taxon>
        <taxon>Streptomycetaceae</taxon>
        <taxon>Streptomyces</taxon>
    </lineage>
</organism>
<protein>
    <submittedName>
        <fullName evidence="1">Uncharacterized protein</fullName>
    </submittedName>
</protein>
<name>A0A6A0B2Z6_9ACTN</name>
<proteinExistence type="predicted"/>
<dbReference type="Proteomes" id="UP000484988">
    <property type="component" value="Unassembled WGS sequence"/>
</dbReference>
<dbReference type="RefSeq" id="WP_173266595.1">
    <property type="nucleotide sequence ID" value="NZ_BLLG01000021.1"/>
</dbReference>
<reference evidence="1 2" key="1">
    <citation type="submission" date="2020-02" db="EMBL/GenBank/DDBJ databases">
        <title>Whole Genome Shotgun Sequence of Streptomyces sp. strain CWH03.</title>
        <authorList>
            <person name="Dohra H."/>
            <person name="Kodani S."/>
            <person name="Yamamura H."/>
        </authorList>
    </citation>
    <scope>NUCLEOTIDE SEQUENCE [LARGE SCALE GENOMIC DNA]</scope>
    <source>
        <strain evidence="1 2">CWH03</strain>
    </source>
</reference>